<dbReference type="SUPFAM" id="SSF53474">
    <property type="entry name" value="alpha/beta-Hydrolases"/>
    <property type="match status" value="1"/>
</dbReference>
<feature type="domain" description="BD-FAE-like" evidence="2">
    <location>
        <begin position="23"/>
        <end position="243"/>
    </location>
</feature>
<dbReference type="Gene3D" id="3.40.50.1820">
    <property type="entry name" value="alpha/beta hydrolase"/>
    <property type="match status" value="1"/>
</dbReference>
<dbReference type="PANTHER" id="PTHR48081">
    <property type="entry name" value="AB HYDROLASE SUPERFAMILY PROTEIN C4A8.06C"/>
    <property type="match status" value="1"/>
</dbReference>
<dbReference type="InterPro" id="IPR050300">
    <property type="entry name" value="GDXG_lipolytic_enzyme"/>
</dbReference>
<dbReference type="Proteomes" id="UP000292003">
    <property type="component" value="Unassembled WGS sequence"/>
</dbReference>
<organism evidence="3 4">
    <name type="scientific">Amycolatopsis suaedae</name>
    <dbReference type="NCBI Taxonomy" id="2510978"/>
    <lineage>
        <taxon>Bacteria</taxon>
        <taxon>Bacillati</taxon>
        <taxon>Actinomycetota</taxon>
        <taxon>Actinomycetes</taxon>
        <taxon>Pseudonocardiales</taxon>
        <taxon>Pseudonocardiaceae</taxon>
        <taxon>Amycolatopsis</taxon>
    </lineage>
</organism>
<gene>
    <name evidence="3" type="ORF">EWH70_28850</name>
</gene>
<sequence length="281" mass="28823">MSIVEPTVRTVHYGQPPSQTGELYLPPGTGPFPVVVLLHGGHWAAAFDRGQLTELAGDLVSHGVAVWNAEYRRVGEPGGGWPGTFEDVAAAVDAVDGMDAALDPRRVVLAGHSSGGQLAVWAAHRATLPPEAPGSGPRVRPVGVVSLAGTLDLVAADAARLGAELADPTATLPAGAPAPARPETLAGLPAEDGMVSLLLGGRYADVPERYGWTSPAHLAASGVPALAVHGDSDVLLDVSYSRAYAGAEVEIVPGAGHFDLLDPDHPGWAIARDWITARLAA</sequence>
<name>A0A4Q7J1Q2_9PSEU</name>
<evidence type="ECO:0000256" key="1">
    <source>
        <dbReference type="ARBA" id="ARBA00022801"/>
    </source>
</evidence>
<dbReference type="RefSeq" id="WP_130478673.1">
    <property type="nucleotide sequence ID" value="NZ_SFCC01000016.1"/>
</dbReference>
<dbReference type="EMBL" id="SFCC01000016">
    <property type="protein sequence ID" value="RZQ60668.1"/>
    <property type="molecule type" value="Genomic_DNA"/>
</dbReference>
<dbReference type="OrthoDB" id="255603at2"/>
<dbReference type="GO" id="GO:0016787">
    <property type="term" value="F:hydrolase activity"/>
    <property type="evidence" value="ECO:0007669"/>
    <property type="project" value="UniProtKB-KW"/>
</dbReference>
<reference evidence="3 4" key="1">
    <citation type="submission" date="2019-02" db="EMBL/GenBank/DDBJ databases">
        <title>Draft genome sequence of Amycolatopsis sp. 8-3EHSu isolated from roots of Suaeda maritima.</title>
        <authorList>
            <person name="Duangmal K."/>
            <person name="Chantavorakit T."/>
        </authorList>
    </citation>
    <scope>NUCLEOTIDE SEQUENCE [LARGE SCALE GENOMIC DNA]</scope>
    <source>
        <strain evidence="3 4">8-3EHSu</strain>
    </source>
</reference>
<dbReference type="AlphaFoldDB" id="A0A4Q7J1Q2"/>
<dbReference type="InterPro" id="IPR049492">
    <property type="entry name" value="BD-FAE-like_dom"/>
</dbReference>
<dbReference type="Pfam" id="PF20434">
    <property type="entry name" value="BD-FAE"/>
    <property type="match status" value="1"/>
</dbReference>
<keyword evidence="4" id="KW-1185">Reference proteome</keyword>
<dbReference type="InterPro" id="IPR029058">
    <property type="entry name" value="AB_hydrolase_fold"/>
</dbReference>
<proteinExistence type="predicted"/>
<evidence type="ECO:0000313" key="4">
    <source>
        <dbReference type="Proteomes" id="UP000292003"/>
    </source>
</evidence>
<evidence type="ECO:0000259" key="2">
    <source>
        <dbReference type="Pfam" id="PF20434"/>
    </source>
</evidence>
<comment type="caution">
    <text evidence="3">The sequence shown here is derived from an EMBL/GenBank/DDBJ whole genome shotgun (WGS) entry which is preliminary data.</text>
</comment>
<keyword evidence="1 3" id="KW-0378">Hydrolase</keyword>
<protein>
    <submittedName>
        <fullName evidence="3">Alpha/beta hydrolase</fullName>
    </submittedName>
</protein>
<accession>A0A4Q7J1Q2</accession>
<evidence type="ECO:0000313" key="3">
    <source>
        <dbReference type="EMBL" id="RZQ60668.1"/>
    </source>
</evidence>